<dbReference type="SUPFAM" id="SSF52540">
    <property type="entry name" value="P-loop containing nucleoside triphosphate hydrolases"/>
    <property type="match status" value="1"/>
</dbReference>
<dbReference type="PROSITE" id="PS50110">
    <property type="entry name" value="RESPONSE_REGULATORY"/>
    <property type="match status" value="1"/>
</dbReference>
<keyword evidence="1" id="KW-0547">Nucleotide-binding</keyword>
<feature type="modified residue" description="4-aspartylphosphate" evidence="6">
    <location>
        <position position="55"/>
    </location>
</feature>
<evidence type="ECO:0000256" key="1">
    <source>
        <dbReference type="ARBA" id="ARBA00022741"/>
    </source>
</evidence>
<gene>
    <name evidence="9" type="primary">dctD_2</name>
    <name evidence="9" type="ORF">NCTC13193_04748</name>
</gene>
<dbReference type="PANTHER" id="PTHR32071:SF57">
    <property type="entry name" value="C4-DICARBOXYLATE TRANSPORT TRANSCRIPTIONAL REGULATORY PROTEIN DCTD"/>
    <property type="match status" value="1"/>
</dbReference>
<dbReference type="AlphaFoldDB" id="A0A3S5F354"/>
<evidence type="ECO:0000256" key="4">
    <source>
        <dbReference type="ARBA" id="ARBA00023125"/>
    </source>
</evidence>
<dbReference type="InterPro" id="IPR025944">
    <property type="entry name" value="Sigma_54_int_dom_CS"/>
</dbReference>
<dbReference type="GO" id="GO:0043565">
    <property type="term" value="F:sequence-specific DNA binding"/>
    <property type="evidence" value="ECO:0007669"/>
    <property type="project" value="InterPro"/>
</dbReference>
<dbReference type="PROSITE" id="PS00688">
    <property type="entry name" value="SIGMA54_INTERACT_3"/>
    <property type="match status" value="1"/>
</dbReference>
<dbReference type="InterPro" id="IPR025943">
    <property type="entry name" value="Sigma_54_int_dom_ATP-bd_2"/>
</dbReference>
<evidence type="ECO:0000259" key="8">
    <source>
        <dbReference type="PROSITE" id="PS50110"/>
    </source>
</evidence>
<dbReference type="Pfam" id="PF02954">
    <property type="entry name" value="HTH_8"/>
    <property type="match status" value="1"/>
</dbReference>
<dbReference type="GO" id="GO:0000160">
    <property type="term" value="P:phosphorelay signal transduction system"/>
    <property type="evidence" value="ECO:0007669"/>
    <property type="project" value="InterPro"/>
</dbReference>
<keyword evidence="2" id="KW-0067">ATP-binding</keyword>
<organism evidence="9 10">
    <name type="scientific">Serratia fonticola</name>
    <dbReference type="NCBI Taxonomy" id="47917"/>
    <lineage>
        <taxon>Bacteria</taxon>
        <taxon>Pseudomonadati</taxon>
        <taxon>Pseudomonadota</taxon>
        <taxon>Gammaproteobacteria</taxon>
        <taxon>Enterobacterales</taxon>
        <taxon>Yersiniaceae</taxon>
        <taxon>Serratia</taxon>
    </lineage>
</organism>
<evidence type="ECO:0000256" key="2">
    <source>
        <dbReference type="ARBA" id="ARBA00022840"/>
    </source>
</evidence>
<dbReference type="FunFam" id="3.40.50.300:FF:000006">
    <property type="entry name" value="DNA-binding transcriptional regulator NtrC"/>
    <property type="match status" value="1"/>
</dbReference>
<evidence type="ECO:0000256" key="3">
    <source>
        <dbReference type="ARBA" id="ARBA00023015"/>
    </source>
</evidence>
<keyword evidence="6" id="KW-0597">Phosphoprotein</keyword>
<evidence type="ECO:0000313" key="10">
    <source>
        <dbReference type="Proteomes" id="UP000270487"/>
    </source>
</evidence>
<dbReference type="Gene3D" id="1.10.8.60">
    <property type="match status" value="1"/>
</dbReference>
<dbReference type="InterPro" id="IPR003593">
    <property type="entry name" value="AAA+_ATPase"/>
</dbReference>
<feature type="domain" description="Response regulatory" evidence="8">
    <location>
        <begin position="5"/>
        <end position="120"/>
    </location>
</feature>
<dbReference type="SUPFAM" id="SSF46689">
    <property type="entry name" value="Homeodomain-like"/>
    <property type="match status" value="1"/>
</dbReference>
<accession>A0A3S5F354</accession>
<dbReference type="InterPro" id="IPR027417">
    <property type="entry name" value="P-loop_NTPase"/>
</dbReference>
<proteinExistence type="predicted"/>
<feature type="domain" description="Sigma-54 factor interaction" evidence="7">
    <location>
        <begin position="146"/>
        <end position="374"/>
    </location>
</feature>
<dbReference type="Pfam" id="PF00158">
    <property type="entry name" value="Sigma54_activat"/>
    <property type="match status" value="1"/>
</dbReference>
<dbReference type="GO" id="GO:0006355">
    <property type="term" value="P:regulation of DNA-templated transcription"/>
    <property type="evidence" value="ECO:0007669"/>
    <property type="project" value="InterPro"/>
</dbReference>
<dbReference type="PROSITE" id="PS00675">
    <property type="entry name" value="SIGMA54_INTERACT_1"/>
    <property type="match status" value="1"/>
</dbReference>
<dbReference type="CDD" id="cd00009">
    <property type="entry name" value="AAA"/>
    <property type="match status" value="1"/>
</dbReference>
<dbReference type="SMART" id="SM00382">
    <property type="entry name" value="AAA"/>
    <property type="match status" value="1"/>
</dbReference>
<dbReference type="InterPro" id="IPR002197">
    <property type="entry name" value="HTH_Fis"/>
</dbReference>
<dbReference type="PROSITE" id="PS50045">
    <property type="entry name" value="SIGMA54_INTERACT_4"/>
    <property type="match status" value="1"/>
</dbReference>
<dbReference type="Proteomes" id="UP000270487">
    <property type="component" value="Chromosome"/>
</dbReference>
<dbReference type="InterPro" id="IPR025662">
    <property type="entry name" value="Sigma_54_int_dom_ATP-bd_1"/>
</dbReference>
<reference evidence="9 10" key="1">
    <citation type="submission" date="2018-12" db="EMBL/GenBank/DDBJ databases">
        <authorList>
            <consortium name="Pathogen Informatics"/>
        </authorList>
    </citation>
    <scope>NUCLEOTIDE SEQUENCE [LARGE SCALE GENOMIC DNA]</scope>
    <source>
        <strain evidence="9 10">NCTC13193</strain>
    </source>
</reference>
<dbReference type="Gene3D" id="3.40.50.2300">
    <property type="match status" value="1"/>
</dbReference>
<dbReference type="InterPro" id="IPR001789">
    <property type="entry name" value="Sig_transdc_resp-reg_receiver"/>
</dbReference>
<dbReference type="SMART" id="SM00448">
    <property type="entry name" value="REC"/>
    <property type="match status" value="1"/>
</dbReference>
<dbReference type="InterPro" id="IPR002078">
    <property type="entry name" value="Sigma_54_int"/>
</dbReference>
<dbReference type="InterPro" id="IPR058031">
    <property type="entry name" value="AAA_lid_NorR"/>
</dbReference>
<dbReference type="PANTHER" id="PTHR32071">
    <property type="entry name" value="TRANSCRIPTIONAL REGULATORY PROTEIN"/>
    <property type="match status" value="1"/>
</dbReference>
<evidence type="ECO:0000256" key="5">
    <source>
        <dbReference type="ARBA" id="ARBA00023163"/>
    </source>
</evidence>
<dbReference type="SUPFAM" id="SSF52172">
    <property type="entry name" value="CheY-like"/>
    <property type="match status" value="1"/>
</dbReference>
<dbReference type="Pfam" id="PF00072">
    <property type="entry name" value="Response_reg"/>
    <property type="match status" value="1"/>
</dbReference>
<name>A0A3S5F354_SERFO</name>
<keyword evidence="4" id="KW-0238">DNA-binding</keyword>
<dbReference type="PRINTS" id="PR01590">
    <property type="entry name" value="HTHFIS"/>
</dbReference>
<protein>
    <submittedName>
        <fullName evidence="9">C4-dicarboxylate transport transcriptional regulatory protein dctD</fullName>
    </submittedName>
</protein>
<evidence type="ECO:0000259" key="7">
    <source>
        <dbReference type="PROSITE" id="PS50045"/>
    </source>
</evidence>
<dbReference type="InterPro" id="IPR009057">
    <property type="entry name" value="Homeodomain-like_sf"/>
</dbReference>
<dbReference type="Gene3D" id="3.40.50.300">
    <property type="entry name" value="P-loop containing nucleotide triphosphate hydrolases"/>
    <property type="match status" value="1"/>
</dbReference>
<dbReference type="EMBL" id="LR134492">
    <property type="protein sequence ID" value="VEI74816.1"/>
    <property type="molecule type" value="Genomic_DNA"/>
</dbReference>
<evidence type="ECO:0000256" key="6">
    <source>
        <dbReference type="PROSITE-ProRule" id="PRU00169"/>
    </source>
</evidence>
<dbReference type="InterPro" id="IPR011006">
    <property type="entry name" value="CheY-like_superfamily"/>
</dbReference>
<dbReference type="PROSITE" id="PS00676">
    <property type="entry name" value="SIGMA54_INTERACT_2"/>
    <property type="match status" value="1"/>
</dbReference>
<keyword evidence="3" id="KW-0805">Transcription regulation</keyword>
<dbReference type="Gene3D" id="1.10.10.60">
    <property type="entry name" value="Homeodomain-like"/>
    <property type="match status" value="1"/>
</dbReference>
<dbReference type="Pfam" id="PF25601">
    <property type="entry name" value="AAA_lid_14"/>
    <property type="match status" value="1"/>
</dbReference>
<sequence>MTNVDVLVIEDDMDVQLGCVQALKLDKIHAVGVSSVEDARYFLPALRHHGVIVTDMQLPGMSGFTFQKSFNETDRDVPIIIITGHGDIETAVEAMHNGAYDFLPKPFSPQQLTNIVRRALDKRRLTDENNQLRRKLADVSTLENRLIGNSVAIIEVREKIKDVAMTPANIMIYGETGTGKELVAKCIHDLSGRTGPFVALNCGGLPEHLFDSEIFGHDSGVFPGASKKRVGKIEYADKGTLFLDEIESMPLNLQVKLLRVLEEKSFERLGSNKPIAIDIRIITAGKTNLQGMVDSGLFRPDLHFRLSVIHIEVPPLRDRTEDIPLLFSLFVNQAALSFNRAEPEIKRSFLQELMSQPWPGNVRELRNQAERFVLGIQEVKNDNNIGKSLAQIVENFERSIILDELNQHNGNLTKTADALNIAKSTLFDKIKKYSLNY</sequence>
<dbReference type="GO" id="GO:0005524">
    <property type="term" value="F:ATP binding"/>
    <property type="evidence" value="ECO:0007669"/>
    <property type="project" value="UniProtKB-KW"/>
</dbReference>
<keyword evidence="5" id="KW-0804">Transcription</keyword>
<evidence type="ECO:0000313" key="9">
    <source>
        <dbReference type="EMBL" id="VEI74816.1"/>
    </source>
</evidence>